<dbReference type="InParanoid" id="K0IN88"/>
<protein>
    <submittedName>
        <fullName evidence="2">Uncharacterized protein</fullName>
    </submittedName>
</protein>
<feature type="region of interest" description="Disordered" evidence="1">
    <location>
        <begin position="59"/>
        <end position="78"/>
    </location>
</feature>
<dbReference type="EMBL" id="CP002408">
    <property type="protein sequence ID" value="AFU58949.1"/>
    <property type="molecule type" value="Genomic_DNA"/>
</dbReference>
<reference evidence="2 3" key="1">
    <citation type="journal article" date="2012" name="Environ. Microbiol.">
        <title>The genome of the ammonia-oxidizing Candidatus Nitrososphaera gargensis: insights into metabolic versatility and environmental adaptations.</title>
        <authorList>
            <person name="Spang A."/>
            <person name="Poehlein A."/>
            <person name="Offre P."/>
            <person name="Zumbragel S."/>
            <person name="Haider S."/>
            <person name="Rychlik N."/>
            <person name="Nowka B."/>
            <person name="Schmeisser C."/>
            <person name="Lebedeva E.V."/>
            <person name="Rattei T."/>
            <person name="Bohm C."/>
            <person name="Schmid M."/>
            <person name="Galushko A."/>
            <person name="Hatzenpichler R."/>
            <person name="Weinmaier T."/>
            <person name="Daniel R."/>
            <person name="Schleper C."/>
            <person name="Spieck E."/>
            <person name="Streit W."/>
            <person name="Wagner M."/>
        </authorList>
    </citation>
    <scope>NUCLEOTIDE SEQUENCE [LARGE SCALE GENOMIC DNA]</scope>
    <source>
        <strain evidence="3">Ga9.2</strain>
    </source>
</reference>
<dbReference type="STRING" id="1237085.Ngar_c20170"/>
<accession>K0IN88</accession>
<dbReference type="AlphaFoldDB" id="K0IN88"/>
<dbReference type="KEGG" id="nga:Ngar_c20170"/>
<evidence type="ECO:0000256" key="1">
    <source>
        <dbReference type="SAM" id="MobiDB-lite"/>
    </source>
</evidence>
<name>K0IN88_NITGG</name>
<dbReference type="HOGENOM" id="CLU_2613753_0_0_2"/>
<dbReference type="BioCyc" id="CNIT1237085:G1324-2015-MONOMER"/>
<evidence type="ECO:0000313" key="2">
    <source>
        <dbReference type="EMBL" id="AFU58949.1"/>
    </source>
</evidence>
<proteinExistence type="predicted"/>
<evidence type="ECO:0000313" key="3">
    <source>
        <dbReference type="Proteomes" id="UP000008037"/>
    </source>
</evidence>
<keyword evidence="3" id="KW-1185">Reference proteome</keyword>
<dbReference type="Proteomes" id="UP000008037">
    <property type="component" value="Chromosome"/>
</dbReference>
<dbReference type="RefSeq" id="WP_015019484.1">
    <property type="nucleotide sequence ID" value="NC_018719.1"/>
</dbReference>
<organism evidence="2 3">
    <name type="scientific">Nitrososphaera gargensis (strain Ga9.2)</name>
    <dbReference type="NCBI Taxonomy" id="1237085"/>
    <lineage>
        <taxon>Archaea</taxon>
        <taxon>Nitrososphaerota</taxon>
        <taxon>Nitrososphaeria</taxon>
        <taxon>Nitrososphaerales</taxon>
        <taxon>Nitrososphaeraceae</taxon>
        <taxon>Nitrososphaera</taxon>
    </lineage>
</organism>
<sequence>MDLKGRRGFAFDTRLDSRLSGSADRFVEKRLQELGTDIIRPRASALVVCEKGAKPEDTMLKEGWKTSSNRLEKSLGHS</sequence>
<dbReference type="OrthoDB" id="380767at2157"/>
<dbReference type="GeneID" id="13795880"/>
<gene>
    <name evidence="2" type="ordered locus">Ngar_c20170</name>
</gene>